<keyword evidence="15" id="KW-1185">Reference proteome</keyword>
<evidence type="ECO:0000256" key="5">
    <source>
        <dbReference type="ARBA" id="ARBA00022692"/>
    </source>
</evidence>
<keyword evidence="5 11" id="KW-0812">Transmembrane</keyword>
<keyword evidence="12" id="KW-0732">Signal</keyword>
<keyword evidence="9 11" id="KW-0472">Membrane</keyword>
<keyword evidence="14" id="KW-0675">Receptor</keyword>
<evidence type="ECO:0000256" key="9">
    <source>
        <dbReference type="ARBA" id="ARBA00023136"/>
    </source>
</evidence>
<evidence type="ECO:0000256" key="6">
    <source>
        <dbReference type="ARBA" id="ARBA00023004"/>
    </source>
</evidence>
<evidence type="ECO:0000256" key="7">
    <source>
        <dbReference type="ARBA" id="ARBA00023065"/>
    </source>
</evidence>
<dbReference type="EMBL" id="AP017655">
    <property type="protein sequence ID" value="BAV63108.1"/>
    <property type="molecule type" value="Genomic_DNA"/>
</dbReference>
<proteinExistence type="inferred from homology"/>
<dbReference type="AlphaFoldDB" id="A0A1E1EXW1"/>
<dbReference type="KEGG" id="sclo:SCLO_1000680"/>
<accession>A0A1E1EXW1</accession>
<keyword evidence="8" id="KW-0798">TonB box</keyword>
<feature type="chain" id="PRO_5009112350" evidence="12">
    <location>
        <begin position="39"/>
        <end position="828"/>
    </location>
</feature>
<evidence type="ECO:0000256" key="11">
    <source>
        <dbReference type="PROSITE-ProRule" id="PRU01360"/>
    </source>
</evidence>
<dbReference type="PANTHER" id="PTHR32552:SF81">
    <property type="entry name" value="TONB-DEPENDENT OUTER MEMBRANE RECEPTOR"/>
    <property type="match status" value="1"/>
</dbReference>
<dbReference type="InterPro" id="IPR036942">
    <property type="entry name" value="Beta-barrel_TonB_sf"/>
</dbReference>
<evidence type="ECO:0000256" key="3">
    <source>
        <dbReference type="ARBA" id="ARBA00022452"/>
    </source>
</evidence>
<keyword evidence="2 11" id="KW-0813">Transport</keyword>
<evidence type="ECO:0000256" key="2">
    <source>
        <dbReference type="ARBA" id="ARBA00022448"/>
    </source>
</evidence>
<evidence type="ECO:0000313" key="15">
    <source>
        <dbReference type="Proteomes" id="UP000218272"/>
    </source>
</evidence>
<keyword evidence="4" id="KW-0410">Iron transport</keyword>
<dbReference type="PANTHER" id="PTHR32552">
    <property type="entry name" value="FERRICHROME IRON RECEPTOR-RELATED"/>
    <property type="match status" value="1"/>
</dbReference>
<feature type="domain" description="TonB-dependent receptor plug" evidence="13">
    <location>
        <begin position="65"/>
        <end position="170"/>
    </location>
</feature>
<keyword evidence="7" id="KW-0406">Ion transport</keyword>
<evidence type="ECO:0000256" key="12">
    <source>
        <dbReference type="SAM" id="SignalP"/>
    </source>
</evidence>
<comment type="subcellular location">
    <subcellularLocation>
        <location evidence="1 11">Cell outer membrane</location>
        <topology evidence="1 11">Multi-pass membrane protein</topology>
    </subcellularLocation>
</comment>
<evidence type="ECO:0000259" key="13">
    <source>
        <dbReference type="Pfam" id="PF07715"/>
    </source>
</evidence>
<dbReference type="SUPFAM" id="SSF56935">
    <property type="entry name" value="Porins"/>
    <property type="match status" value="1"/>
</dbReference>
<evidence type="ECO:0000256" key="8">
    <source>
        <dbReference type="ARBA" id="ARBA00023077"/>
    </source>
</evidence>
<organism evidence="14 15">
    <name type="scientific">Sphingobium cloacae</name>
    <dbReference type="NCBI Taxonomy" id="120107"/>
    <lineage>
        <taxon>Bacteria</taxon>
        <taxon>Pseudomonadati</taxon>
        <taxon>Pseudomonadota</taxon>
        <taxon>Alphaproteobacteria</taxon>
        <taxon>Sphingomonadales</taxon>
        <taxon>Sphingomonadaceae</taxon>
        <taxon>Sphingobium</taxon>
    </lineage>
</organism>
<dbReference type="OrthoDB" id="7510666at2"/>
<keyword evidence="3 11" id="KW-1134">Transmembrane beta strand</keyword>
<dbReference type="InterPro" id="IPR012910">
    <property type="entry name" value="Plug_dom"/>
</dbReference>
<feature type="signal peptide" evidence="12">
    <location>
        <begin position="1"/>
        <end position="38"/>
    </location>
</feature>
<evidence type="ECO:0000256" key="1">
    <source>
        <dbReference type="ARBA" id="ARBA00004571"/>
    </source>
</evidence>
<dbReference type="Pfam" id="PF07715">
    <property type="entry name" value="Plug"/>
    <property type="match status" value="1"/>
</dbReference>
<comment type="similarity">
    <text evidence="11">Belongs to the TonB-dependent receptor family.</text>
</comment>
<sequence>MFKFHGINQTASCRARMRKRVLICTAAVVGIASTSARAQEDPAKAAPVRDTGEIVVTARRVSESLSKVPVAVSALSSEQLAARVVLSDSDLQKNFSGLIVRTAQTNNAVNFAIRGQSIDIYTGSQPGVLPYFNDVQISSFNSSGYYDLGNIQVLKGPQGTLFGRNATGGAVLFNSAKPTDKFEGFLTGRLGNYSRRQIQGAINVPIVDDKVLLRVAGDLERRDGYQYNVYKHVNEGAVDRESGRVSLTLRPTERLTNETVFQYSRARGTNVQIEAFSAYACGTPGVSSTVACLYSPSFLNQFPGGYAAYQALHPGSEAMPNGYIDQIAFQKVLGPWKVNTYAPSVHRGKDIVLTNSTAFELTDDVTIKNIFGFARTKTFDLYDGVNGGPFTLQSLDSSMASTAQPAYTGEYKGLSTKVRSISEELQVIGSIGSLSYIVGGYYSKERKSSSSPIAYLEIAPFGQYLGYPAGYQQSVQMNDFGTADISKALYGQLTQDFSSIGLEGLKLTGGFRYTWEKFSLTQGELATSRLYTNAAVNPSVIFETTSFSKPSWNVTVDYQVTHSLLVYFAQRGSWRAGGVNGQGPARYFYASEGGNRFKPETTYDFELGMKFKGDVGMIPVRANLALYNQIVKDVQRVIYATAPAAFAVGGVSSLLALTVNIPKARVRGFEFDLALNPTNWLEIGGTLVHTDAEFLNGKTTLFGQEAIYGTYADTPRWSGSVYGAVTVGLPNDLGALSLRGDLYAQTGQWFSSQGTTVAPDTYLPSYKLVNARLEWKDIVGSPMSWALFVKNLTNQGYYTGGNALVPFGTNGAVPGEPRMYGFEATVRF</sequence>
<dbReference type="GO" id="GO:0009279">
    <property type="term" value="C:cell outer membrane"/>
    <property type="evidence" value="ECO:0007669"/>
    <property type="project" value="UniProtKB-SubCell"/>
</dbReference>
<evidence type="ECO:0000313" key="14">
    <source>
        <dbReference type="EMBL" id="BAV63108.1"/>
    </source>
</evidence>
<dbReference type="InterPro" id="IPR039426">
    <property type="entry name" value="TonB-dep_rcpt-like"/>
</dbReference>
<name>A0A1E1EXW1_9SPHN</name>
<dbReference type="Proteomes" id="UP000218272">
    <property type="component" value="Chromosome SCLO_1"/>
</dbReference>
<dbReference type="GO" id="GO:0006826">
    <property type="term" value="P:iron ion transport"/>
    <property type="evidence" value="ECO:0007669"/>
    <property type="project" value="UniProtKB-KW"/>
</dbReference>
<keyword evidence="10 11" id="KW-0998">Cell outer membrane</keyword>
<evidence type="ECO:0000256" key="4">
    <source>
        <dbReference type="ARBA" id="ARBA00022496"/>
    </source>
</evidence>
<reference evidence="14 15" key="1">
    <citation type="submission" date="2016-10" db="EMBL/GenBank/DDBJ databases">
        <title>Complete Genome Sequence of the Nonylphenol-Degrading Bacterium Sphingobium cloacae JCM 10874T.</title>
        <authorList>
            <person name="Ootsuka M."/>
            <person name="Nishizawa T."/>
            <person name="Ohta H."/>
        </authorList>
    </citation>
    <scope>NUCLEOTIDE SEQUENCE [LARGE SCALE GENOMIC DNA]</scope>
    <source>
        <strain evidence="14 15">JCM 10874</strain>
    </source>
</reference>
<dbReference type="Gene3D" id="2.40.170.20">
    <property type="entry name" value="TonB-dependent receptor, beta-barrel domain"/>
    <property type="match status" value="2"/>
</dbReference>
<evidence type="ECO:0000256" key="10">
    <source>
        <dbReference type="ARBA" id="ARBA00023237"/>
    </source>
</evidence>
<gene>
    <name evidence="14" type="ORF">SCLO_1000680</name>
</gene>
<dbReference type="PROSITE" id="PS52016">
    <property type="entry name" value="TONB_DEPENDENT_REC_3"/>
    <property type="match status" value="1"/>
</dbReference>
<keyword evidence="6" id="KW-0408">Iron</keyword>
<protein>
    <submittedName>
        <fullName evidence="14">Outer membrane receptor protein</fullName>
    </submittedName>
</protein>